<dbReference type="Proteomes" id="UP000799439">
    <property type="component" value="Unassembled WGS sequence"/>
</dbReference>
<dbReference type="AlphaFoldDB" id="A0A9P4IZE0"/>
<comment type="caution">
    <text evidence="1">The sequence shown here is derived from an EMBL/GenBank/DDBJ whole genome shotgun (WGS) entry which is preliminary data.</text>
</comment>
<evidence type="ECO:0000313" key="1">
    <source>
        <dbReference type="EMBL" id="KAF2150617.1"/>
    </source>
</evidence>
<proteinExistence type="predicted"/>
<organism evidence="1 2">
    <name type="scientific">Myriangium duriaei CBS 260.36</name>
    <dbReference type="NCBI Taxonomy" id="1168546"/>
    <lineage>
        <taxon>Eukaryota</taxon>
        <taxon>Fungi</taxon>
        <taxon>Dikarya</taxon>
        <taxon>Ascomycota</taxon>
        <taxon>Pezizomycotina</taxon>
        <taxon>Dothideomycetes</taxon>
        <taxon>Dothideomycetidae</taxon>
        <taxon>Myriangiales</taxon>
        <taxon>Myriangiaceae</taxon>
        <taxon>Myriangium</taxon>
    </lineage>
</organism>
<dbReference type="EMBL" id="ML996089">
    <property type="protein sequence ID" value="KAF2150617.1"/>
    <property type="molecule type" value="Genomic_DNA"/>
</dbReference>
<sequence>MSQRDVQAPMPAASNFDHFGEGWWGLFFLRLPYLDPCNLDSYSPPQKASCDLLSLYSATPTSQYSGSFVNATWTLHFATSHPTVAEYGAAQYHLQCYAVVKSFCRSARATNQMRNEERTFVCCNSPHTSAGRLISRYPGIVVRPVVLPKRGAPQLTVQPTHLVAHDSRREVSFVLC</sequence>
<evidence type="ECO:0000313" key="2">
    <source>
        <dbReference type="Proteomes" id="UP000799439"/>
    </source>
</evidence>
<reference evidence="1" key="1">
    <citation type="journal article" date="2020" name="Stud. Mycol.">
        <title>101 Dothideomycetes genomes: a test case for predicting lifestyles and emergence of pathogens.</title>
        <authorList>
            <person name="Haridas S."/>
            <person name="Albert R."/>
            <person name="Binder M."/>
            <person name="Bloem J."/>
            <person name="Labutti K."/>
            <person name="Salamov A."/>
            <person name="Andreopoulos B."/>
            <person name="Baker S."/>
            <person name="Barry K."/>
            <person name="Bills G."/>
            <person name="Bluhm B."/>
            <person name="Cannon C."/>
            <person name="Castanera R."/>
            <person name="Culley D."/>
            <person name="Daum C."/>
            <person name="Ezra D."/>
            <person name="Gonzalez J."/>
            <person name="Henrissat B."/>
            <person name="Kuo A."/>
            <person name="Liang C."/>
            <person name="Lipzen A."/>
            <person name="Lutzoni F."/>
            <person name="Magnuson J."/>
            <person name="Mondo S."/>
            <person name="Nolan M."/>
            <person name="Ohm R."/>
            <person name="Pangilinan J."/>
            <person name="Park H.-J."/>
            <person name="Ramirez L."/>
            <person name="Alfaro M."/>
            <person name="Sun H."/>
            <person name="Tritt A."/>
            <person name="Yoshinaga Y."/>
            <person name="Zwiers L.-H."/>
            <person name="Turgeon B."/>
            <person name="Goodwin S."/>
            <person name="Spatafora J."/>
            <person name="Crous P."/>
            <person name="Grigoriev I."/>
        </authorList>
    </citation>
    <scope>NUCLEOTIDE SEQUENCE</scope>
    <source>
        <strain evidence="1">CBS 260.36</strain>
    </source>
</reference>
<accession>A0A9P4IZE0</accession>
<keyword evidence="2" id="KW-1185">Reference proteome</keyword>
<protein>
    <submittedName>
        <fullName evidence="1">Uncharacterized protein</fullName>
    </submittedName>
</protein>
<gene>
    <name evidence="1" type="ORF">K461DRAFT_179164</name>
</gene>
<name>A0A9P4IZE0_9PEZI</name>